<dbReference type="Gene3D" id="3.30.210.10">
    <property type="entry name" value="DNA polymerase, thumb domain"/>
    <property type="match status" value="1"/>
</dbReference>
<keyword evidence="13" id="KW-0456">Lyase</keyword>
<evidence type="ECO:0000256" key="7">
    <source>
        <dbReference type="ARBA" id="ARBA00022705"/>
    </source>
</evidence>
<keyword evidence="14" id="KW-0539">Nucleus</keyword>
<feature type="region of interest" description="Disordered" evidence="17">
    <location>
        <begin position="381"/>
        <end position="443"/>
    </location>
</feature>
<dbReference type="AlphaFoldDB" id="A0A6A5XZ82"/>
<dbReference type="Pfam" id="PF10391">
    <property type="entry name" value="DNA_pol_lambd_f"/>
    <property type="match status" value="1"/>
</dbReference>
<evidence type="ECO:0000256" key="16">
    <source>
        <dbReference type="PIRSR" id="PIRSR622312-50"/>
    </source>
</evidence>
<evidence type="ECO:0000256" key="5">
    <source>
        <dbReference type="ARBA" id="ARBA00022679"/>
    </source>
</evidence>
<evidence type="ECO:0000256" key="11">
    <source>
        <dbReference type="ARBA" id="ARBA00023125"/>
    </source>
</evidence>
<dbReference type="RefSeq" id="XP_033386947.1">
    <property type="nucleotide sequence ID" value="XM_033530814.1"/>
</dbReference>
<evidence type="ECO:0000256" key="13">
    <source>
        <dbReference type="ARBA" id="ARBA00023239"/>
    </source>
</evidence>
<dbReference type="PROSITE" id="PS00522">
    <property type="entry name" value="DNA_POLYMERASE_X"/>
    <property type="match status" value="1"/>
</dbReference>
<evidence type="ECO:0000256" key="9">
    <source>
        <dbReference type="ARBA" id="ARBA00022763"/>
    </source>
</evidence>
<dbReference type="InterPro" id="IPR010996">
    <property type="entry name" value="HHH_MUS81"/>
</dbReference>
<dbReference type="CDD" id="cd00141">
    <property type="entry name" value="NT_POLXc"/>
    <property type="match status" value="1"/>
</dbReference>
<dbReference type="GO" id="GO:0003887">
    <property type="term" value="F:DNA-directed DNA polymerase activity"/>
    <property type="evidence" value="ECO:0007669"/>
    <property type="project" value="UniProtKB-KW"/>
</dbReference>
<evidence type="ECO:0000256" key="2">
    <source>
        <dbReference type="ARBA" id="ARBA00008323"/>
    </source>
</evidence>
<dbReference type="FunFam" id="3.30.210.10:FF:000001">
    <property type="entry name" value="DNA polymerase lambda"/>
    <property type="match status" value="1"/>
</dbReference>
<accession>A0A6A5XZ82</accession>
<dbReference type="InterPro" id="IPR022312">
    <property type="entry name" value="DNA_pol_X"/>
</dbReference>
<dbReference type="SMART" id="SM00483">
    <property type="entry name" value="POLXc"/>
    <property type="match status" value="1"/>
</dbReference>
<comment type="subcellular location">
    <subcellularLocation>
        <location evidence="1">Nucleus</location>
    </subcellularLocation>
</comment>
<sequence>MAATTSTTRREESGKSMQEEKQKMEDKTSYFKNHQDLIDLSPDEEDDGDTTVDETDDGDTTVDETGSEVRNADAAKRVKSTKRKVDEGLERIEKAWRDTSPSNLIRNDKRKRMESIGGDEQVPRLVRQKSSFLGPTPKERRAEFERFAMERKMAMRKESEDAGMPKERRAEIERFAMERKMAMRKESEDAGPEGSRPSSSDGFSTPPPPPEPPKQTARARARQPDDKQSRQAKGKKKVEQTEEEEIPFWRRVGSIPRELKSGRNVKPATRIVLVPERRQLFKGKIVYYYPNDDVSTARRQRIHKLIQLGAAWVTKWRDDVTHVVVDDKDRGYGALMRHLGMKELPRTVVLVKFDPYIPQCMQLGTVLDPTANHFLVKDAPKPQQKSLEATVPSTVPESQSDESLKVKLTRKQQREKEISQKTDSVATEDSNMLLFPPPSTDRVLESPAREEIVKDSFVQPPSDSVEEPIEALLSETRVDYGDALSKAIEETKAIAHLPLDEDEDEGNDTARPGSANSDSETDTDVESPRAVKKQPRKSKFASAAPKSQWPTKKGFDQANYQCMDPRKTNANANANPNARTIQILEEMGRYYDQMQDSWRTLAYRRAVSTLRKQTTKITTREEASALPFIGSRLAEKIEEIVLTNRLRRLDSTKSDPADQTLRMFLNIYGVGLSQAHKWLQAGHRTLDDLLKHAKLTTNQKIGIDHYTDFTTRIPRDEVAAHASFVRKALHAINPDFQVHTMGSYRRGAITSGDIDLLITAPGVPLSTLQTTVFDVLVPRLFALDFLKVSLASSHGTNHRTADGTKWHGASLLPGTDTWRRIDLLLVPSTELGAAFIYFTGNDIFNRSMRLLASKKGMRLNQRGLFKDVMRGPKRERITEGELVEGESERRIFEVLGVPWREAEERIC</sequence>
<dbReference type="PANTHER" id="PTHR11276:SF28">
    <property type="entry name" value="DNA POLYMERASE LAMBDA"/>
    <property type="match status" value="1"/>
</dbReference>
<dbReference type="InterPro" id="IPR019843">
    <property type="entry name" value="DNA_pol-X_BS"/>
</dbReference>
<protein>
    <recommendedName>
        <fullName evidence="3">DNA-directed DNA polymerase</fullName>
        <ecNumber evidence="3">2.7.7.7</ecNumber>
    </recommendedName>
</protein>
<comment type="similarity">
    <text evidence="2">Belongs to the DNA polymerase type-X family.</text>
</comment>
<feature type="compositionally biased region" description="Basic and acidic residues" evidence="17">
    <location>
        <begin position="8"/>
        <end position="37"/>
    </location>
</feature>
<evidence type="ECO:0000313" key="20">
    <source>
        <dbReference type="Proteomes" id="UP000799778"/>
    </source>
</evidence>
<dbReference type="InterPro" id="IPR027421">
    <property type="entry name" value="DNA_pol_lamdba_lyase_dom_sf"/>
</dbReference>
<evidence type="ECO:0000313" key="19">
    <source>
        <dbReference type="EMBL" id="KAF2018608.1"/>
    </source>
</evidence>
<keyword evidence="7" id="KW-0235">DNA replication</keyword>
<feature type="compositionally biased region" description="Basic residues" evidence="17">
    <location>
        <begin position="530"/>
        <end position="539"/>
    </location>
</feature>
<keyword evidence="12" id="KW-0234">DNA repair</keyword>
<dbReference type="Pfam" id="PF14791">
    <property type="entry name" value="DNA_pol_B_thumb"/>
    <property type="match status" value="1"/>
</dbReference>
<evidence type="ECO:0000256" key="17">
    <source>
        <dbReference type="SAM" id="MobiDB-lite"/>
    </source>
</evidence>
<dbReference type="InterPro" id="IPR002054">
    <property type="entry name" value="DNA-dir_DNA_pol_X"/>
</dbReference>
<feature type="region of interest" description="Disordered" evidence="17">
    <location>
        <begin position="495"/>
        <end position="555"/>
    </location>
</feature>
<dbReference type="OrthoDB" id="205514at2759"/>
<dbReference type="SUPFAM" id="SSF81301">
    <property type="entry name" value="Nucleotidyltransferase"/>
    <property type="match status" value="1"/>
</dbReference>
<proteinExistence type="inferred from homology"/>
<dbReference type="PRINTS" id="PR00870">
    <property type="entry name" value="DNAPOLXBETA"/>
</dbReference>
<dbReference type="InterPro" id="IPR028207">
    <property type="entry name" value="DNA_pol_B_palm_palm"/>
</dbReference>
<feature type="compositionally biased region" description="Basic and acidic residues" evidence="17">
    <location>
        <begin position="155"/>
        <end position="188"/>
    </location>
</feature>
<evidence type="ECO:0000256" key="1">
    <source>
        <dbReference type="ARBA" id="ARBA00004123"/>
    </source>
</evidence>
<organism evidence="19 20">
    <name type="scientific">Aaosphaeria arxii CBS 175.79</name>
    <dbReference type="NCBI Taxonomy" id="1450172"/>
    <lineage>
        <taxon>Eukaryota</taxon>
        <taxon>Fungi</taxon>
        <taxon>Dikarya</taxon>
        <taxon>Ascomycota</taxon>
        <taxon>Pezizomycotina</taxon>
        <taxon>Dothideomycetes</taxon>
        <taxon>Pleosporomycetidae</taxon>
        <taxon>Pleosporales</taxon>
        <taxon>Pleosporales incertae sedis</taxon>
        <taxon>Aaosphaeria</taxon>
    </lineage>
</organism>
<keyword evidence="8" id="KW-0479">Metal-binding</keyword>
<keyword evidence="20" id="KW-1185">Reference proteome</keyword>
<dbReference type="SUPFAM" id="SSF52113">
    <property type="entry name" value="BRCT domain"/>
    <property type="match status" value="1"/>
</dbReference>
<dbReference type="EC" id="2.7.7.7" evidence="3"/>
<dbReference type="GO" id="GO:0003677">
    <property type="term" value="F:DNA binding"/>
    <property type="evidence" value="ECO:0007669"/>
    <property type="project" value="UniProtKB-KW"/>
</dbReference>
<feature type="compositionally biased region" description="Polar residues" evidence="17">
    <location>
        <begin position="421"/>
        <end position="430"/>
    </location>
</feature>
<feature type="region of interest" description="Disordered" evidence="17">
    <location>
        <begin position="155"/>
        <end position="243"/>
    </location>
</feature>
<feature type="domain" description="DNA-directed DNA polymerase X" evidence="18">
    <location>
        <begin position="575"/>
        <end position="906"/>
    </location>
</feature>
<dbReference type="Gene3D" id="1.10.150.110">
    <property type="entry name" value="DNA polymerase beta, N-terminal domain-like"/>
    <property type="match status" value="1"/>
</dbReference>
<feature type="compositionally biased region" description="Polar residues" evidence="17">
    <location>
        <begin position="383"/>
        <end position="398"/>
    </location>
</feature>
<dbReference type="Proteomes" id="UP000799778">
    <property type="component" value="Unassembled WGS sequence"/>
</dbReference>
<dbReference type="InterPro" id="IPR037160">
    <property type="entry name" value="DNA_Pol_thumb_sf"/>
</dbReference>
<reference evidence="19" key="1">
    <citation type="journal article" date="2020" name="Stud. Mycol.">
        <title>101 Dothideomycetes genomes: a test case for predicting lifestyles and emergence of pathogens.</title>
        <authorList>
            <person name="Haridas S."/>
            <person name="Albert R."/>
            <person name="Binder M."/>
            <person name="Bloem J."/>
            <person name="Labutti K."/>
            <person name="Salamov A."/>
            <person name="Andreopoulos B."/>
            <person name="Baker S."/>
            <person name="Barry K."/>
            <person name="Bills G."/>
            <person name="Bluhm B."/>
            <person name="Cannon C."/>
            <person name="Castanera R."/>
            <person name="Culley D."/>
            <person name="Daum C."/>
            <person name="Ezra D."/>
            <person name="Gonzalez J."/>
            <person name="Henrissat B."/>
            <person name="Kuo A."/>
            <person name="Liang C."/>
            <person name="Lipzen A."/>
            <person name="Lutzoni F."/>
            <person name="Magnuson J."/>
            <person name="Mondo S."/>
            <person name="Nolan M."/>
            <person name="Ohm R."/>
            <person name="Pangilinan J."/>
            <person name="Park H.-J."/>
            <person name="Ramirez L."/>
            <person name="Alfaro M."/>
            <person name="Sun H."/>
            <person name="Tritt A."/>
            <person name="Yoshinaga Y."/>
            <person name="Zwiers L.-H."/>
            <person name="Turgeon B."/>
            <person name="Goodwin S."/>
            <person name="Spatafora J."/>
            <person name="Crous P."/>
            <person name="Grigoriev I."/>
        </authorList>
    </citation>
    <scope>NUCLEOTIDE SEQUENCE</scope>
    <source>
        <strain evidence="19">CBS 175.79</strain>
    </source>
</reference>
<evidence type="ECO:0000256" key="8">
    <source>
        <dbReference type="ARBA" id="ARBA00022723"/>
    </source>
</evidence>
<dbReference type="FunFam" id="1.10.150.20:FF:000010">
    <property type="entry name" value="DNA polymerase lambda"/>
    <property type="match status" value="1"/>
</dbReference>
<feature type="active site" description="Nucleophile; Schiff-base intermediate with DNA; for 5'-dRP lyase activity" evidence="16">
    <location>
        <position position="636"/>
    </location>
</feature>
<keyword evidence="6" id="KW-0548">Nucleotidyltransferase</keyword>
<keyword evidence="9" id="KW-0227">DNA damage</keyword>
<evidence type="ECO:0000256" key="12">
    <source>
        <dbReference type="ARBA" id="ARBA00023204"/>
    </source>
</evidence>
<dbReference type="SUPFAM" id="SSF81585">
    <property type="entry name" value="PsbU/PolX domain-like"/>
    <property type="match status" value="1"/>
</dbReference>
<keyword evidence="4" id="KW-0237">DNA synthesis</keyword>
<keyword evidence="11" id="KW-0238">DNA-binding</keyword>
<evidence type="ECO:0000256" key="15">
    <source>
        <dbReference type="ARBA" id="ARBA00049244"/>
    </source>
</evidence>
<dbReference type="PANTHER" id="PTHR11276">
    <property type="entry name" value="DNA POLYMERASE TYPE-X FAMILY MEMBER"/>
    <property type="match status" value="1"/>
</dbReference>
<dbReference type="Pfam" id="PF14792">
    <property type="entry name" value="DNA_pol_B_palm"/>
    <property type="match status" value="1"/>
</dbReference>
<feature type="compositionally biased region" description="Acidic residues" evidence="17">
    <location>
        <begin position="41"/>
        <end position="66"/>
    </location>
</feature>
<dbReference type="GeneID" id="54288211"/>
<feature type="region of interest" description="Disordered" evidence="17">
    <location>
        <begin position="100"/>
        <end position="142"/>
    </location>
</feature>
<keyword evidence="10" id="KW-0239">DNA-directed DNA polymerase</keyword>
<evidence type="ECO:0000256" key="10">
    <source>
        <dbReference type="ARBA" id="ARBA00022932"/>
    </source>
</evidence>
<dbReference type="GO" id="GO:0005634">
    <property type="term" value="C:nucleus"/>
    <property type="evidence" value="ECO:0007669"/>
    <property type="project" value="UniProtKB-SubCell"/>
</dbReference>
<dbReference type="InterPro" id="IPR002008">
    <property type="entry name" value="DNA_pol_X_beta-like"/>
</dbReference>
<dbReference type="InterPro" id="IPR018944">
    <property type="entry name" value="DNA_pol_lambd_fingers_domain"/>
</dbReference>
<dbReference type="InterPro" id="IPR029398">
    <property type="entry name" value="PolB_thumb"/>
</dbReference>
<gene>
    <name evidence="19" type="ORF">BU24DRAFT_447269</name>
</gene>
<dbReference type="InterPro" id="IPR036420">
    <property type="entry name" value="BRCT_dom_sf"/>
</dbReference>
<dbReference type="SUPFAM" id="SSF47802">
    <property type="entry name" value="DNA polymerase beta, N-terminal domain-like"/>
    <property type="match status" value="1"/>
</dbReference>
<evidence type="ECO:0000256" key="4">
    <source>
        <dbReference type="ARBA" id="ARBA00022634"/>
    </source>
</evidence>
<evidence type="ECO:0000256" key="3">
    <source>
        <dbReference type="ARBA" id="ARBA00012417"/>
    </source>
</evidence>
<name>A0A6A5XZ82_9PLEO</name>
<feature type="region of interest" description="Disordered" evidence="17">
    <location>
        <begin position="1"/>
        <end position="84"/>
    </location>
</feature>
<dbReference type="PRINTS" id="PR00869">
    <property type="entry name" value="DNAPOLX"/>
</dbReference>
<dbReference type="GO" id="GO:0006260">
    <property type="term" value="P:DNA replication"/>
    <property type="evidence" value="ECO:0007669"/>
    <property type="project" value="UniProtKB-KW"/>
</dbReference>
<evidence type="ECO:0000259" key="18">
    <source>
        <dbReference type="SMART" id="SM00483"/>
    </source>
</evidence>
<dbReference type="GO" id="GO:0016829">
    <property type="term" value="F:lyase activity"/>
    <property type="evidence" value="ECO:0007669"/>
    <property type="project" value="UniProtKB-KW"/>
</dbReference>
<dbReference type="GO" id="GO:0006303">
    <property type="term" value="P:double-strand break repair via nonhomologous end joining"/>
    <property type="evidence" value="ECO:0007669"/>
    <property type="project" value="TreeGrafter"/>
</dbReference>
<comment type="catalytic activity">
    <reaction evidence="15">
        <text>DNA(n) + a 2'-deoxyribonucleoside 5'-triphosphate = DNA(n+1) + diphosphate</text>
        <dbReference type="Rhea" id="RHEA:22508"/>
        <dbReference type="Rhea" id="RHEA-COMP:17339"/>
        <dbReference type="Rhea" id="RHEA-COMP:17340"/>
        <dbReference type="ChEBI" id="CHEBI:33019"/>
        <dbReference type="ChEBI" id="CHEBI:61560"/>
        <dbReference type="ChEBI" id="CHEBI:173112"/>
        <dbReference type="EC" id="2.7.7.7"/>
    </reaction>
</comment>
<evidence type="ECO:0000256" key="14">
    <source>
        <dbReference type="ARBA" id="ARBA00023242"/>
    </source>
</evidence>
<dbReference type="Pfam" id="PF14716">
    <property type="entry name" value="HHH_8"/>
    <property type="match status" value="1"/>
</dbReference>
<dbReference type="InterPro" id="IPR043519">
    <property type="entry name" value="NT_sf"/>
</dbReference>
<dbReference type="Gene3D" id="3.40.50.10190">
    <property type="entry name" value="BRCT domain"/>
    <property type="match status" value="1"/>
</dbReference>
<evidence type="ECO:0000256" key="6">
    <source>
        <dbReference type="ARBA" id="ARBA00022695"/>
    </source>
</evidence>
<keyword evidence="5" id="KW-0808">Transferase</keyword>
<dbReference type="GO" id="GO:0046872">
    <property type="term" value="F:metal ion binding"/>
    <property type="evidence" value="ECO:0007669"/>
    <property type="project" value="UniProtKB-KW"/>
</dbReference>
<dbReference type="Gene3D" id="3.30.460.10">
    <property type="entry name" value="Beta Polymerase, domain 2"/>
    <property type="match status" value="1"/>
</dbReference>
<dbReference type="EMBL" id="ML978067">
    <property type="protein sequence ID" value="KAF2018608.1"/>
    <property type="molecule type" value="Genomic_DNA"/>
</dbReference>
<dbReference type="FunFam" id="1.10.150.110:FF:000005">
    <property type="entry name" value="DNA polymerase POL4"/>
    <property type="match status" value="1"/>
</dbReference>
<dbReference type="Gene3D" id="1.10.150.20">
    <property type="entry name" value="5' to 3' exonuclease, C-terminal subdomain"/>
    <property type="match status" value="1"/>
</dbReference>